<dbReference type="InterPro" id="IPR035979">
    <property type="entry name" value="RBD_domain_sf"/>
</dbReference>
<comment type="similarity">
    <text evidence="2">Belongs to the RRM CWC2 family.</text>
</comment>
<organism evidence="17 18">
    <name type="scientific">Cryptosporidium xiaoi</name>
    <dbReference type="NCBI Taxonomy" id="659607"/>
    <lineage>
        <taxon>Eukaryota</taxon>
        <taxon>Sar</taxon>
        <taxon>Alveolata</taxon>
        <taxon>Apicomplexa</taxon>
        <taxon>Conoidasida</taxon>
        <taxon>Coccidia</taxon>
        <taxon>Eucoccidiorida</taxon>
        <taxon>Eimeriorina</taxon>
        <taxon>Cryptosporidiidae</taxon>
        <taxon>Cryptosporidium</taxon>
    </lineage>
</organism>
<evidence type="ECO:0000256" key="2">
    <source>
        <dbReference type="ARBA" id="ARBA00008024"/>
    </source>
</evidence>
<dbReference type="PANTHER" id="PTHR14089:SF2">
    <property type="entry name" value="PRE-MRNA-SPLICING FACTOR CWC2"/>
    <property type="match status" value="1"/>
</dbReference>
<reference evidence="17 18" key="1">
    <citation type="submission" date="2023-10" db="EMBL/GenBank/DDBJ databases">
        <title>Comparative genomics analysis reveals potential genetic determinants of host preference in Cryptosporidium xiaoi.</title>
        <authorList>
            <person name="Xiao L."/>
            <person name="Li J."/>
        </authorList>
    </citation>
    <scope>NUCLEOTIDE SEQUENCE [LARGE SCALE GENOMIC DNA]</scope>
    <source>
        <strain evidence="17 18">52996</strain>
    </source>
</reference>
<dbReference type="GO" id="GO:0071007">
    <property type="term" value="C:U2-type catalytic step 2 spliceosome"/>
    <property type="evidence" value="ECO:0007669"/>
    <property type="project" value="TreeGrafter"/>
</dbReference>
<dbReference type="SUPFAM" id="SSF54928">
    <property type="entry name" value="RNA-binding domain, RBD"/>
    <property type="match status" value="1"/>
</dbReference>
<evidence type="ECO:0000256" key="13">
    <source>
        <dbReference type="PROSITE-ProRule" id="PRU00723"/>
    </source>
</evidence>
<evidence type="ECO:0000256" key="3">
    <source>
        <dbReference type="ARBA" id="ARBA00022664"/>
    </source>
</evidence>
<feature type="compositionally biased region" description="Basic and acidic residues" evidence="14">
    <location>
        <begin position="316"/>
        <end position="336"/>
    </location>
</feature>
<feature type="region of interest" description="Disordered" evidence="14">
    <location>
        <begin position="314"/>
        <end position="342"/>
    </location>
</feature>
<dbReference type="GO" id="GO:0071006">
    <property type="term" value="C:U2-type catalytic step 1 spliceosome"/>
    <property type="evidence" value="ECO:0007669"/>
    <property type="project" value="TreeGrafter"/>
</dbReference>
<evidence type="ECO:0000256" key="4">
    <source>
        <dbReference type="ARBA" id="ARBA00022723"/>
    </source>
</evidence>
<keyword evidence="10" id="KW-0539">Nucleus</keyword>
<comment type="caution">
    <text evidence="17">The sequence shown here is derived from an EMBL/GenBank/DDBJ whole genome shotgun (WGS) entry which is preliminary data.</text>
</comment>
<dbReference type="PANTHER" id="PTHR14089">
    <property type="entry name" value="PRE-MRNA-SPLICING FACTOR RBM22"/>
    <property type="match status" value="1"/>
</dbReference>
<dbReference type="Pfam" id="PF00076">
    <property type="entry name" value="RRM_1"/>
    <property type="match status" value="1"/>
</dbReference>
<keyword evidence="3" id="KW-0507">mRNA processing</keyword>
<dbReference type="GO" id="GO:0000974">
    <property type="term" value="C:Prp19 complex"/>
    <property type="evidence" value="ECO:0007669"/>
    <property type="project" value="TreeGrafter"/>
</dbReference>
<evidence type="ECO:0000256" key="9">
    <source>
        <dbReference type="ARBA" id="ARBA00023187"/>
    </source>
</evidence>
<accession>A0AAV9Y050</accession>
<evidence type="ECO:0000259" key="16">
    <source>
        <dbReference type="PROSITE" id="PS50103"/>
    </source>
</evidence>
<dbReference type="Proteomes" id="UP001311799">
    <property type="component" value="Unassembled WGS sequence"/>
</dbReference>
<protein>
    <submittedName>
        <fullName evidence="17">Cell cycle control cwc2-related</fullName>
    </submittedName>
</protein>
<keyword evidence="5" id="KW-0747">Spliceosome</keyword>
<dbReference type="GO" id="GO:0008380">
    <property type="term" value="P:RNA splicing"/>
    <property type="evidence" value="ECO:0007669"/>
    <property type="project" value="UniProtKB-KW"/>
</dbReference>
<evidence type="ECO:0000256" key="1">
    <source>
        <dbReference type="ARBA" id="ARBA00004123"/>
    </source>
</evidence>
<comment type="subcellular location">
    <subcellularLocation>
        <location evidence="1">Nucleus</location>
    </subcellularLocation>
</comment>
<dbReference type="InterPro" id="IPR032297">
    <property type="entry name" value="Torus"/>
</dbReference>
<feature type="zinc finger region" description="C3H1-type" evidence="13">
    <location>
        <begin position="82"/>
        <end position="109"/>
    </location>
</feature>
<dbReference type="EMBL" id="JAWDEY010000010">
    <property type="protein sequence ID" value="KAK6589929.1"/>
    <property type="molecule type" value="Genomic_DNA"/>
</dbReference>
<keyword evidence="18" id="KW-1185">Reference proteome</keyword>
<evidence type="ECO:0000259" key="15">
    <source>
        <dbReference type="PROSITE" id="PS50102"/>
    </source>
</evidence>
<feature type="domain" description="RRM" evidence="15">
    <location>
        <begin position="147"/>
        <end position="230"/>
    </location>
</feature>
<dbReference type="AlphaFoldDB" id="A0AAV9Y050"/>
<sequence>MTEKSIERSSRPTMNELKRPARIQSDGSMQSNLAYKEGGEHYNIWYGKYQYDYDKRGKIVSKTKCNPERDVGWTRADQDQSGASTYFCLYFAKGCCVNGSKCKYYHRIPTEEDDLAISPMYDIFGRERHAQHKDDMTGTGSFNKECKTIFLGDLYINRSKSNYLEGLNKVIKKEFSVWGPIENIRIIPSKNIAFVRFKFRASAEFAKAAMENQVLFKEQNEPISVRWAYDDPNPNSIEESKKRNITEVEDTLLNNISISIDKKPKKSDINHKIEGFYTNINDKKDNYIPNGFDFNVQRSIHRVEQILENIKSSKVSKQEENKTDEKSNSFNREKSSVFDVVI</sequence>
<keyword evidence="11" id="KW-0131">Cell cycle</keyword>
<feature type="region of interest" description="Disordered" evidence="14">
    <location>
        <begin position="1"/>
        <end position="23"/>
    </location>
</feature>
<keyword evidence="9" id="KW-0508">mRNA splicing</keyword>
<evidence type="ECO:0000256" key="10">
    <source>
        <dbReference type="ARBA" id="ARBA00023242"/>
    </source>
</evidence>
<dbReference type="GO" id="GO:0008270">
    <property type="term" value="F:zinc ion binding"/>
    <property type="evidence" value="ECO:0007669"/>
    <property type="project" value="UniProtKB-KW"/>
</dbReference>
<dbReference type="InterPro" id="IPR000504">
    <property type="entry name" value="RRM_dom"/>
</dbReference>
<dbReference type="Pfam" id="PF16131">
    <property type="entry name" value="Torus"/>
    <property type="match status" value="1"/>
</dbReference>
<dbReference type="GO" id="GO:0036002">
    <property type="term" value="F:pre-mRNA binding"/>
    <property type="evidence" value="ECO:0007669"/>
    <property type="project" value="TreeGrafter"/>
</dbReference>
<evidence type="ECO:0000313" key="17">
    <source>
        <dbReference type="EMBL" id="KAK6589929.1"/>
    </source>
</evidence>
<evidence type="ECO:0000256" key="7">
    <source>
        <dbReference type="ARBA" id="ARBA00022833"/>
    </source>
</evidence>
<name>A0AAV9Y050_9CRYT</name>
<dbReference type="PROSITE" id="PS50103">
    <property type="entry name" value="ZF_C3H1"/>
    <property type="match status" value="1"/>
</dbReference>
<dbReference type="InterPro" id="IPR012677">
    <property type="entry name" value="Nucleotide-bd_a/b_plait_sf"/>
</dbReference>
<dbReference type="InterPro" id="IPR036855">
    <property type="entry name" value="Znf_CCCH_sf"/>
</dbReference>
<dbReference type="PROSITE" id="PS50102">
    <property type="entry name" value="RRM"/>
    <property type="match status" value="1"/>
</dbReference>
<feature type="compositionally biased region" description="Basic and acidic residues" evidence="14">
    <location>
        <begin position="1"/>
        <end position="10"/>
    </location>
</feature>
<evidence type="ECO:0000256" key="12">
    <source>
        <dbReference type="PROSITE-ProRule" id="PRU00176"/>
    </source>
</evidence>
<evidence type="ECO:0000256" key="8">
    <source>
        <dbReference type="ARBA" id="ARBA00022884"/>
    </source>
</evidence>
<keyword evidence="6 13" id="KW-0863">Zinc-finger</keyword>
<feature type="domain" description="C3H1-type" evidence="16">
    <location>
        <begin position="82"/>
        <end position="109"/>
    </location>
</feature>
<dbReference type="GO" id="GO:0006397">
    <property type="term" value="P:mRNA processing"/>
    <property type="evidence" value="ECO:0007669"/>
    <property type="project" value="UniProtKB-KW"/>
</dbReference>
<gene>
    <name evidence="17" type="ORF">RS030_192851</name>
</gene>
<dbReference type="Gene3D" id="3.30.70.330">
    <property type="match status" value="1"/>
</dbReference>
<evidence type="ECO:0000256" key="5">
    <source>
        <dbReference type="ARBA" id="ARBA00022728"/>
    </source>
</evidence>
<dbReference type="InterPro" id="IPR000571">
    <property type="entry name" value="Znf_CCCH"/>
</dbReference>
<keyword evidence="4 13" id="KW-0479">Metal-binding</keyword>
<dbReference type="GO" id="GO:0017070">
    <property type="term" value="F:U6 snRNA binding"/>
    <property type="evidence" value="ECO:0007669"/>
    <property type="project" value="TreeGrafter"/>
</dbReference>
<dbReference type="SUPFAM" id="SSF90229">
    <property type="entry name" value="CCCH zinc finger"/>
    <property type="match status" value="1"/>
</dbReference>
<dbReference type="InterPro" id="IPR039171">
    <property type="entry name" value="Cwc2/Slt11"/>
</dbReference>
<evidence type="ECO:0000256" key="11">
    <source>
        <dbReference type="ARBA" id="ARBA00023306"/>
    </source>
</evidence>
<evidence type="ECO:0000256" key="6">
    <source>
        <dbReference type="ARBA" id="ARBA00022771"/>
    </source>
</evidence>
<keyword evidence="8 12" id="KW-0694">RNA-binding</keyword>
<evidence type="ECO:0000313" key="18">
    <source>
        <dbReference type="Proteomes" id="UP001311799"/>
    </source>
</evidence>
<keyword evidence="7 13" id="KW-0862">Zinc</keyword>
<dbReference type="SMART" id="SM00360">
    <property type="entry name" value="RRM"/>
    <property type="match status" value="1"/>
</dbReference>
<evidence type="ECO:0000256" key="14">
    <source>
        <dbReference type="SAM" id="MobiDB-lite"/>
    </source>
</evidence>
<proteinExistence type="inferred from homology"/>
<dbReference type="Gene3D" id="4.10.1000.10">
    <property type="entry name" value="Zinc finger, CCCH-type"/>
    <property type="match status" value="1"/>
</dbReference>